<dbReference type="OrthoDB" id="169463at2157"/>
<protein>
    <recommendedName>
        <fullName evidence="3">Zn-dependent hydrolase, glyoxylase</fullName>
    </recommendedName>
</protein>
<dbReference type="eggNOG" id="arCOG04567">
    <property type="taxonomic scope" value="Archaea"/>
</dbReference>
<dbReference type="EMBL" id="CP003050">
    <property type="protein sequence ID" value="AGB15552.1"/>
    <property type="molecule type" value="Genomic_DNA"/>
</dbReference>
<dbReference type="AlphaFoldDB" id="L0IC53"/>
<name>L0IC53_HALRX</name>
<organism evidence="1 2">
    <name type="scientific">Halovivax ruber (strain DSM 18193 / JCM 13892 / XH-70)</name>
    <dbReference type="NCBI Taxonomy" id="797302"/>
    <lineage>
        <taxon>Archaea</taxon>
        <taxon>Methanobacteriati</taxon>
        <taxon>Methanobacteriota</taxon>
        <taxon>Stenosarchaea group</taxon>
        <taxon>Halobacteria</taxon>
        <taxon>Halobacteriales</taxon>
        <taxon>Natrialbaceae</taxon>
        <taxon>Halovivax</taxon>
    </lineage>
</organism>
<evidence type="ECO:0008006" key="3">
    <source>
        <dbReference type="Google" id="ProtNLM"/>
    </source>
</evidence>
<dbReference type="SUPFAM" id="SSF56281">
    <property type="entry name" value="Metallo-hydrolase/oxidoreductase"/>
    <property type="match status" value="1"/>
</dbReference>
<dbReference type="InterPro" id="IPR036866">
    <property type="entry name" value="RibonucZ/Hydroxyglut_hydro"/>
</dbReference>
<keyword evidence="2" id="KW-1185">Reference proteome</keyword>
<accession>L0IC53</accession>
<dbReference type="KEGG" id="hru:Halru_0932"/>
<dbReference type="Proteomes" id="UP000010846">
    <property type="component" value="Chromosome"/>
</dbReference>
<dbReference type="Gene3D" id="3.60.15.10">
    <property type="entry name" value="Ribonuclease Z/Hydroxyacylglutathione hydrolase-like"/>
    <property type="match status" value="1"/>
</dbReference>
<dbReference type="HOGENOM" id="CLU_080903_0_0_2"/>
<dbReference type="RefSeq" id="WP_015300218.1">
    <property type="nucleotide sequence ID" value="NC_019964.1"/>
</dbReference>
<evidence type="ECO:0000313" key="1">
    <source>
        <dbReference type="EMBL" id="AGB15552.1"/>
    </source>
</evidence>
<gene>
    <name evidence="1" type="ordered locus">Halru_0932</name>
</gene>
<dbReference type="GeneID" id="14375186"/>
<evidence type="ECO:0000313" key="2">
    <source>
        <dbReference type="Proteomes" id="UP000010846"/>
    </source>
</evidence>
<reference evidence="1" key="1">
    <citation type="submission" date="2011-09" db="EMBL/GenBank/DDBJ databases">
        <title>Complete sequence of Halovivax ruber XH-70.</title>
        <authorList>
            <consortium name="US DOE Joint Genome Institute"/>
            <person name="Lucas S."/>
            <person name="Han J."/>
            <person name="Lapidus A."/>
            <person name="Cheng J.-F."/>
            <person name="Goodwin L."/>
            <person name="Pitluck S."/>
            <person name="Peters L."/>
            <person name="Mikhailova N."/>
            <person name="Davenport K."/>
            <person name="Detter J.C."/>
            <person name="Han C."/>
            <person name="Tapia R."/>
            <person name="Land M."/>
            <person name="Hauser L."/>
            <person name="Kyrpides N."/>
            <person name="Ivanova N."/>
            <person name="Pagani I."/>
            <person name="Sproer C."/>
            <person name="Anderson I."/>
            <person name="Woyke T."/>
        </authorList>
    </citation>
    <scope>NUCLEOTIDE SEQUENCE</scope>
    <source>
        <strain evidence="1">XH-70</strain>
    </source>
</reference>
<proteinExistence type="predicted"/>
<sequence length="227" mass="24859">MTIRTDDATTELQVVADFDGGFSWIAHPDERMQRASHALVVDDAVWVIDPVDGEGLDELLAERGSVAGVVVGLDRHKRDAAAIATRHDVAVWLPDWFDGVESELDAPVRRFGAELADTGIRSQVVTRSRFWQEVALFDPATETLVVPESVGTVSYFRTDGERLGVHPARRLWPPRKRLSGFDPQRVLVGHGAGIETDAGDALETALTGSRRRSPTLYASILRAALPL</sequence>